<evidence type="ECO:0000313" key="1">
    <source>
        <dbReference type="EMBL" id="SDW15669.1"/>
    </source>
</evidence>
<dbReference type="Proteomes" id="UP000199595">
    <property type="component" value="Unassembled WGS sequence"/>
</dbReference>
<evidence type="ECO:0000313" key="2">
    <source>
        <dbReference type="Proteomes" id="UP000199595"/>
    </source>
</evidence>
<protein>
    <recommendedName>
        <fullName evidence="3">DUF4270 domain-containing protein</fullName>
    </recommendedName>
</protein>
<dbReference type="AlphaFoldDB" id="A0A1H2RAF7"/>
<dbReference type="OrthoDB" id="1466062at2"/>
<keyword evidence="2" id="KW-1185">Reference proteome</keyword>
<accession>A0A1H2RAF7</accession>
<dbReference type="EMBL" id="FNNJ01000001">
    <property type="protein sequence ID" value="SDW15669.1"/>
    <property type="molecule type" value="Genomic_DNA"/>
</dbReference>
<dbReference type="Pfam" id="PF14092">
    <property type="entry name" value="DUF4270"/>
    <property type="match status" value="1"/>
</dbReference>
<evidence type="ECO:0008006" key="3">
    <source>
        <dbReference type="Google" id="ProtNLM"/>
    </source>
</evidence>
<dbReference type="STRING" id="762486.SAMN05444411_101173"/>
<dbReference type="InterPro" id="IPR025366">
    <property type="entry name" value="DUF4270"/>
</dbReference>
<organism evidence="1 2">
    <name type="scientific">Lutibacter oricola</name>
    <dbReference type="NCBI Taxonomy" id="762486"/>
    <lineage>
        <taxon>Bacteria</taxon>
        <taxon>Pseudomonadati</taxon>
        <taxon>Bacteroidota</taxon>
        <taxon>Flavobacteriia</taxon>
        <taxon>Flavobacteriales</taxon>
        <taxon>Flavobacteriaceae</taxon>
        <taxon>Lutibacter</taxon>
    </lineage>
</organism>
<proteinExistence type="predicted"/>
<reference evidence="1 2" key="1">
    <citation type="submission" date="2016-10" db="EMBL/GenBank/DDBJ databases">
        <authorList>
            <person name="de Groot N.N."/>
        </authorList>
    </citation>
    <scope>NUCLEOTIDE SEQUENCE [LARGE SCALE GENOMIC DNA]</scope>
    <source>
        <strain evidence="1 2">DSM 24956</strain>
    </source>
</reference>
<name>A0A1H2RAF7_9FLAO</name>
<gene>
    <name evidence="1" type="ORF">SAMN05444411_101173</name>
</gene>
<dbReference type="PROSITE" id="PS51257">
    <property type="entry name" value="PROKAR_LIPOPROTEIN"/>
    <property type="match status" value="1"/>
</dbReference>
<sequence length="510" mass="57047">MTTSVAKNMKYLCLFLITLGITVSCEKDIENVGVNLVDNNAFETESISDFDFNSANKNIENVIANNLGTYLLGVYSDKEFGELKASFVSQVSLPYVGETYENTYGDESAIDSVLLSIPYPSTLDTVVGGINQYSIDNFIGNENNEFQLDVFELKTFLNTLNPENPAESAIYYSDKEFLKGDSFYSDTFKLNSNDTVAYIKRYLADGITSYDIDTIKQDNLSPTIKIPLNESLIQQLFIDKAGDSEFESQESFTGFFRGLYVQASSLGNNSHLMSLDLTSAKISVYYSKTLDETEDQDLDGDGVKGETGVRVKKTNTYTLSGVKSSIYERDYTSSKESGMDRLYVQGASGEVSSIELNITDTELEDLRNQNLLITEANITVYVDYNEANSDITPERLFIYNFDETTQITDYITEGESVVGGLLEYDDDDKPYKYVFKITDYISNLLDSSDPADLVTFGIKTYNTTDTPTSSVNTTINNYNWNPKGVVLFNENGDSNGDKKIELEIFYTKLN</sequence>